<protein>
    <submittedName>
        <fullName evidence="7">Class I SAM-dependent RNA methyltransferase</fullName>
    </submittedName>
</protein>
<evidence type="ECO:0000256" key="2">
    <source>
        <dbReference type="ARBA" id="ARBA00022679"/>
    </source>
</evidence>
<dbReference type="SUPFAM" id="SSF50249">
    <property type="entry name" value="Nucleic acid-binding proteins"/>
    <property type="match status" value="1"/>
</dbReference>
<sequence>MSQAPTELELTLGDVAHGGFTVARHEGRVVFVRHGAPGERVRVAVTEPGEKDRFWRADVTEVLEASEHRVKHPWAAADALAARTPDAVPGGAEFGHLRLPYQRELKGRVLDEQLRRLAKTEASEVGFTGVEAAEDERADGLGWRTRAAFGVDRAGSLAMRAARSHTLIKTPALPLAVDAINDLHLSEVDLSGLGRVEIAAPAAGGAPLVLVVPATHDAAGVRRAGAAANRVSRHVGERASVGLLTQAAGAAADGAGELRRVSGRTWLQEQVGEHAFRVTGEGFWQVHRTAPQTLTHAVLTASGVQEGEDWLDLYAGAGLFSAPLAQAVGPTGSLLSIEGAPGTHRDARKNLHALPQAQVLQGRVERALREHAGTRPHGVVLDPPRAGAGKASVAAIAATGAQKVVYVSCDPASFARDVDLFAGRGYTLEGLRGFDLYPHTHHLETVAVLRRA</sequence>
<dbReference type="Gene3D" id="2.40.50.1070">
    <property type="match status" value="1"/>
</dbReference>
<feature type="binding site" evidence="4">
    <location>
        <position position="338"/>
    </location>
    <ligand>
        <name>S-adenosyl-L-methionine</name>
        <dbReference type="ChEBI" id="CHEBI:59789"/>
    </ligand>
</feature>
<comment type="similarity">
    <text evidence="4">Belongs to the class I-like SAM-binding methyltransferase superfamily. RNA M5U methyltransferase family.</text>
</comment>
<feature type="domain" description="TRAM" evidence="6">
    <location>
        <begin position="1"/>
        <end position="61"/>
    </location>
</feature>
<dbReference type="InterPro" id="IPR010280">
    <property type="entry name" value="U5_MeTrfase_fam"/>
</dbReference>
<name>A0A399JBS7_9MICC</name>
<keyword evidence="2 4" id="KW-0808">Transferase</keyword>
<dbReference type="InterPro" id="IPR012340">
    <property type="entry name" value="NA-bd_OB-fold"/>
</dbReference>
<feature type="binding site" evidence="4">
    <location>
        <position position="382"/>
    </location>
    <ligand>
        <name>S-adenosyl-L-methionine</name>
        <dbReference type="ChEBI" id="CHEBI:59789"/>
    </ligand>
</feature>
<dbReference type="Gene3D" id="3.40.50.150">
    <property type="entry name" value="Vaccinia Virus protein VP39"/>
    <property type="match status" value="1"/>
</dbReference>
<dbReference type="SUPFAM" id="SSF53335">
    <property type="entry name" value="S-adenosyl-L-methionine-dependent methyltransferases"/>
    <property type="match status" value="1"/>
</dbReference>
<evidence type="ECO:0000313" key="7">
    <source>
        <dbReference type="EMBL" id="RII43015.1"/>
    </source>
</evidence>
<evidence type="ECO:0000259" key="6">
    <source>
        <dbReference type="PROSITE" id="PS50926"/>
    </source>
</evidence>
<evidence type="ECO:0000256" key="1">
    <source>
        <dbReference type="ARBA" id="ARBA00022603"/>
    </source>
</evidence>
<dbReference type="Gene3D" id="2.40.50.140">
    <property type="entry name" value="Nucleic acid-binding proteins"/>
    <property type="match status" value="1"/>
</dbReference>
<dbReference type="RefSeq" id="WP_119423920.1">
    <property type="nucleotide sequence ID" value="NZ_QQXK01000006.1"/>
</dbReference>
<dbReference type="InterPro" id="IPR030390">
    <property type="entry name" value="MeTrfase_TrmA_AS"/>
</dbReference>
<dbReference type="GO" id="GO:0070475">
    <property type="term" value="P:rRNA base methylation"/>
    <property type="evidence" value="ECO:0007669"/>
    <property type="project" value="TreeGrafter"/>
</dbReference>
<keyword evidence="1 4" id="KW-0489">Methyltransferase</keyword>
<dbReference type="PROSITE" id="PS01230">
    <property type="entry name" value="TRMA_1"/>
    <property type="match status" value="1"/>
</dbReference>
<dbReference type="Proteomes" id="UP000265419">
    <property type="component" value="Unassembled WGS sequence"/>
</dbReference>
<feature type="binding site" evidence="4">
    <location>
        <position position="314"/>
    </location>
    <ligand>
        <name>S-adenosyl-L-methionine</name>
        <dbReference type="ChEBI" id="CHEBI:59789"/>
    </ligand>
</feature>
<organism evidence="7 8">
    <name type="scientific">Galactobacter valiniphilus</name>
    <dbReference type="NCBI Taxonomy" id="2676122"/>
    <lineage>
        <taxon>Bacteria</taxon>
        <taxon>Bacillati</taxon>
        <taxon>Actinomycetota</taxon>
        <taxon>Actinomycetes</taxon>
        <taxon>Micrococcales</taxon>
        <taxon>Micrococcaceae</taxon>
        <taxon>Galactobacter</taxon>
    </lineage>
</organism>
<feature type="active site" evidence="5">
    <location>
        <position position="409"/>
    </location>
</feature>
<evidence type="ECO:0000256" key="5">
    <source>
        <dbReference type="PROSITE-ProRule" id="PRU10015"/>
    </source>
</evidence>
<dbReference type="Pfam" id="PF05958">
    <property type="entry name" value="tRNA_U5-meth_tr"/>
    <property type="match status" value="1"/>
</dbReference>
<keyword evidence="3 4" id="KW-0949">S-adenosyl-L-methionine</keyword>
<evidence type="ECO:0000313" key="8">
    <source>
        <dbReference type="Proteomes" id="UP000265419"/>
    </source>
</evidence>
<keyword evidence="8" id="KW-1185">Reference proteome</keyword>
<dbReference type="AlphaFoldDB" id="A0A399JBS7"/>
<reference evidence="7 8" key="1">
    <citation type="submission" date="2018-07" db="EMBL/GenBank/DDBJ databases">
        <title>Arthrobacter sp. nov., isolated from raw cow's milk with high bacterial count.</title>
        <authorList>
            <person name="Hahne J."/>
            <person name="Isele D."/>
            <person name="Lipski A."/>
        </authorList>
    </citation>
    <scope>NUCLEOTIDE SEQUENCE [LARGE SCALE GENOMIC DNA]</scope>
    <source>
        <strain evidence="7 8">JZ R-35</strain>
    </source>
</reference>
<accession>A0A399JBS7</accession>
<dbReference type="InterPro" id="IPR002792">
    <property type="entry name" value="TRAM_dom"/>
</dbReference>
<evidence type="ECO:0000256" key="3">
    <source>
        <dbReference type="ARBA" id="ARBA00022691"/>
    </source>
</evidence>
<dbReference type="PANTHER" id="PTHR11061">
    <property type="entry name" value="RNA M5U METHYLTRANSFERASE"/>
    <property type="match status" value="1"/>
</dbReference>
<gene>
    <name evidence="7" type="ORF">DWB68_04335</name>
</gene>
<comment type="caution">
    <text evidence="7">The sequence shown here is derived from an EMBL/GenBank/DDBJ whole genome shotgun (WGS) entry which is preliminary data.</text>
</comment>
<evidence type="ECO:0000256" key="4">
    <source>
        <dbReference type="PROSITE-ProRule" id="PRU01024"/>
    </source>
</evidence>
<proteinExistence type="inferred from homology"/>
<feature type="active site" description="Nucleophile" evidence="4">
    <location>
        <position position="409"/>
    </location>
</feature>
<dbReference type="PROSITE" id="PS50926">
    <property type="entry name" value="TRAM"/>
    <property type="match status" value="1"/>
</dbReference>
<dbReference type="PROSITE" id="PS51687">
    <property type="entry name" value="SAM_MT_RNA_M5U"/>
    <property type="match status" value="1"/>
</dbReference>
<dbReference type="PANTHER" id="PTHR11061:SF30">
    <property type="entry name" value="TRNA (URACIL(54)-C(5))-METHYLTRANSFERASE"/>
    <property type="match status" value="1"/>
</dbReference>
<dbReference type="InterPro" id="IPR029063">
    <property type="entry name" value="SAM-dependent_MTases_sf"/>
</dbReference>
<dbReference type="EMBL" id="QQXK01000006">
    <property type="protein sequence ID" value="RII43015.1"/>
    <property type="molecule type" value="Genomic_DNA"/>
</dbReference>
<dbReference type="GO" id="GO:0070041">
    <property type="term" value="F:rRNA (uridine-C5-)-methyltransferase activity"/>
    <property type="evidence" value="ECO:0007669"/>
    <property type="project" value="TreeGrafter"/>
</dbReference>
<feature type="binding site" evidence="4">
    <location>
        <position position="285"/>
    </location>
    <ligand>
        <name>S-adenosyl-L-methionine</name>
        <dbReference type="ChEBI" id="CHEBI:59789"/>
    </ligand>
</feature>